<dbReference type="SUPFAM" id="SSF55729">
    <property type="entry name" value="Acyl-CoA N-acyltransferases (Nat)"/>
    <property type="match status" value="1"/>
</dbReference>
<reference evidence="4" key="4">
    <citation type="submission" date="2023-12" db="EMBL/GenBank/DDBJ databases">
        <authorList>
            <person name="Sun Q."/>
            <person name="Inoue M."/>
        </authorList>
    </citation>
    <scope>NUCLEOTIDE SEQUENCE</scope>
    <source>
        <strain evidence="4">JCM 4565</strain>
    </source>
</reference>
<evidence type="ECO:0000259" key="2">
    <source>
        <dbReference type="PROSITE" id="PS51186"/>
    </source>
</evidence>
<dbReference type="Pfam" id="PF13302">
    <property type="entry name" value="Acetyltransf_3"/>
    <property type="match status" value="1"/>
</dbReference>
<name>A0A077K9B4_9ACTN</name>
<evidence type="ECO:0000256" key="1">
    <source>
        <dbReference type="SAM" id="MobiDB-lite"/>
    </source>
</evidence>
<dbReference type="Gene3D" id="3.40.630.30">
    <property type="match status" value="1"/>
</dbReference>
<sequence>MAGTPDASRHVPDYAGRSVASGVEGSNMSSPHLLLAGERLALVIPRQETLTEYHIWENDPATILGRGNRFPQSWEVRAEAWERQLDDQDHATFEVVRLKDKQPVGVTALRIEPRLRAAEFTIVLAPAQRGKRYAEEATRLTLDWGFHLGALSTAWLRVLEPNRAGIAAFAKAGFRFAGRLRRTGHWLGQSVDVLLMDALPEDFPGPSAMCVALGS</sequence>
<protein>
    <submittedName>
        <fullName evidence="3">N-acetyltransferase</fullName>
    </submittedName>
</protein>
<evidence type="ECO:0000313" key="5">
    <source>
        <dbReference type="Proteomes" id="UP001500063"/>
    </source>
</evidence>
<dbReference type="EMBL" id="BAAABW010000015">
    <property type="protein sequence ID" value="GAA0349779.1"/>
    <property type="molecule type" value="Genomic_DNA"/>
</dbReference>
<dbReference type="PROSITE" id="PS51186">
    <property type="entry name" value="GNAT"/>
    <property type="match status" value="1"/>
</dbReference>
<evidence type="ECO:0000313" key="3">
    <source>
        <dbReference type="EMBL" id="BAP27972.1"/>
    </source>
</evidence>
<dbReference type="GO" id="GO:0016747">
    <property type="term" value="F:acyltransferase activity, transferring groups other than amino-acyl groups"/>
    <property type="evidence" value="ECO:0007669"/>
    <property type="project" value="InterPro"/>
</dbReference>
<reference evidence="4" key="1">
    <citation type="journal article" date="2014" name="Int. J. Syst. Evol. Microbiol.">
        <title>Complete genome of a new Firmicutes species belonging to the dominant human colonic microbiota ('Ruminococcus bicirculans') reveals two chromosomes and a selective capacity to utilize plant glucans.</title>
        <authorList>
            <consortium name="NISC Comparative Sequencing Program"/>
            <person name="Wegmann U."/>
            <person name="Louis P."/>
            <person name="Goesmann A."/>
            <person name="Henrissat B."/>
            <person name="Duncan S.H."/>
            <person name="Flint H.J."/>
        </authorList>
    </citation>
    <scope>NUCLEOTIDE SEQUENCE</scope>
    <source>
        <strain evidence="4">JCM 4565</strain>
    </source>
</reference>
<keyword evidence="5" id="KW-1185">Reference proteome</keyword>
<proteinExistence type="predicted"/>
<dbReference type="Proteomes" id="UP001500063">
    <property type="component" value="Unassembled WGS sequence"/>
</dbReference>
<dbReference type="EMBL" id="AB937727">
    <property type="protein sequence ID" value="BAP27972.1"/>
    <property type="molecule type" value="Genomic_DNA"/>
</dbReference>
<keyword evidence="3" id="KW-0808">Transferase</keyword>
<dbReference type="InterPro" id="IPR016181">
    <property type="entry name" value="Acyl_CoA_acyltransferase"/>
</dbReference>
<reference evidence="3" key="2">
    <citation type="journal article" date="2014" name="J. Am. Chem. Soc.">
        <title>A methyltransferase initiates terpene cyclization in teleocidin B biosynthesis.</title>
        <authorList>
            <person name="Awakawa T."/>
            <person name="Zhang L."/>
            <person name="Wakimoto T."/>
            <person name="Hoshino S."/>
            <person name="Mori T."/>
            <person name="Ito T."/>
            <person name="Ishikawa J."/>
            <person name="Tanner M.E."/>
            <person name="Abe I."/>
        </authorList>
    </citation>
    <scope>NUCLEOTIDE SEQUENCE</scope>
    <source>
        <strain evidence="3">NBRC 12747</strain>
    </source>
</reference>
<dbReference type="PANTHER" id="PTHR43415">
    <property type="entry name" value="SPERMIDINE N(1)-ACETYLTRANSFERASE"/>
    <property type="match status" value="1"/>
</dbReference>
<feature type="domain" description="N-acetyltransferase" evidence="2">
    <location>
        <begin position="53"/>
        <end position="200"/>
    </location>
</feature>
<organism evidence="3">
    <name type="scientific">Streptomyces blastmyceticus</name>
    <dbReference type="NCBI Taxonomy" id="68180"/>
    <lineage>
        <taxon>Bacteria</taxon>
        <taxon>Bacillati</taxon>
        <taxon>Actinomycetota</taxon>
        <taxon>Actinomycetes</taxon>
        <taxon>Kitasatosporales</taxon>
        <taxon>Streptomycetaceae</taxon>
        <taxon>Streptomyces</taxon>
    </lineage>
</organism>
<dbReference type="InterPro" id="IPR000182">
    <property type="entry name" value="GNAT_dom"/>
</dbReference>
<evidence type="ECO:0000313" key="4">
    <source>
        <dbReference type="EMBL" id="GAA0349779.1"/>
    </source>
</evidence>
<accession>A0A077K9B4</accession>
<dbReference type="AlphaFoldDB" id="A0A077K9B4"/>
<reference evidence="5" key="3">
    <citation type="journal article" date="2019" name="Int. J. Syst. Evol. Microbiol.">
        <title>The Global Catalogue of Microorganisms (GCM) 10K type strain sequencing project: providing services to taxonomists for standard genome sequencing and annotation.</title>
        <authorList>
            <consortium name="The Broad Institute Genomics Platform"/>
            <consortium name="The Broad Institute Genome Sequencing Center for Infectious Disease"/>
            <person name="Wu L."/>
            <person name="Ma J."/>
        </authorList>
    </citation>
    <scope>NUCLEOTIDE SEQUENCE [LARGE SCALE GENOMIC DNA]</scope>
    <source>
        <strain evidence="5">JCM 4565</strain>
    </source>
</reference>
<gene>
    <name evidence="4" type="ORF">GCM10010319_28280</name>
</gene>
<feature type="region of interest" description="Disordered" evidence="1">
    <location>
        <begin position="1"/>
        <end position="25"/>
    </location>
</feature>
<dbReference type="PANTHER" id="PTHR43415:SF3">
    <property type="entry name" value="GNAT-FAMILY ACETYLTRANSFERASE"/>
    <property type="match status" value="1"/>
</dbReference>